<name>A0A845UY80_9GAMM</name>
<comment type="caution">
    <text evidence="13">The sequence shown here is derived from an EMBL/GenBank/DDBJ whole genome shotgun (WGS) entry which is preliminary data.</text>
</comment>
<evidence type="ECO:0000256" key="3">
    <source>
        <dbReference type="ARBA" id="ARBA00022517"/>
    </source>
</evidence>
<dbReference type="Gene3D" id="3.30.300.20">
    <property type="match status" value="1"/>
</dbReference>
<dbReference type="Pfam" id="PF14714">
    <property type="entry name" value="KH_dom-like"/>
    <property type="match status" value="1"/>
</dbReference>
<dbReference type="Proteomes" id="UP000484885">
    <property type="component" value="Unassembled WGS sequence"/>
</dbReference>
<reference evidence="13 14" key="1">
    <citation type="submission" date="2020-02" db="EMBL/GenBank/DDBJ databases">
        <authorList>
            <person name="Zhang X.-Y."/>
        </authorList>
    </citation>
    <scope>NUCLEOTIDE SEQUENCE [LARGE SCALE GENOMIC DNA]</scope>
    <source>
        <strain evidence="13 14">C33</strain>
    </source>
</reference>
<feature type="binding site" evidence="8">
    <location>
        <begin position="187"/>
        <end position="194"/>
    </location>
    <ligand>
        <name>GTP</name>
        <dbReference type="ChEBI" id="CHEBI:37565"/>
        <label>2</label>
    </ligand>
</feature>
<comment type="subunit">
    <text evidence="8">Associates with the 50S ribosomal subunit.</text>
</comment>
<keyword evidence="4 10" id="KW-0677">Repeat</keyword>
<dbReference type="InterPro" id="IPR006073">
    <property type="entry name" value="GTP-bd"/>
</dbReference>
<evidence type="ECO:0000256" key="2">
    <source>
        <dbReference type="ARBA" id="ARBA00020953"/>
    </source>
</evidence>
<dbReference type="InterPro" id="IPR005225">
    <property type="entry name" value="Small_GTP-bd"/>
</dbReference>
<dbReference type="EMBL" id="JAAGSC010000031">
    <property type="protein sequence ID" value="NDY94830.1"/>
    <property type="molecule type" value="Genomic_DNA"/>
</dbReference>
<dbReference type="RefSeq" id="WP_164210212.1">
    <property type="nucleotide sequence ID" value="NZ_JAAGSC010000031.1"/>
</dbReference>
<dbReference type="Pfam" id="PF01926">
    <property type="entry name" value="MMR_HSR1"/>
    <property type="match status" value="2"/>
</dbReference>
<evidence type="ECO:0000256" key="4">
    <source>
        <dbReference type="ARBA" id="ARBA00022737"/>
    </source>
</evidence>
<feature type="binding site" evidence="8">
    <location>
        <begin position="299"/>
        <end position="302"/>
    </location>
    <ligand>
        <name>GTP</name>
        <dbReference type="ChEBI" id="CHEBI:37565"/>
        <label>2</label>
    </ligand>
</feature>
<evidence type="ECO:0000313" key="13">
    <source>
        <dbReference type="EMBL" id="NDY94830.1"/>
    </source>
</evidence>
<evidence type="ECO:0000256" key="11">
    <source>
        <dbReference type="SAM" id="MobiDB-lite"/>
    </source>
</evidence>
<dbReference type="InterPro" id="IPR032859">
    <property type="entry name" value="KH_dom-like"/>
</dbReference>
<dbReference type="InterPro" id="IPR031166">
    <property type="entry name" value="G_ENGA"/>
</dbReference>
<dbReference type="FunFam" id="3.40.50.300:FF:000040">
    <property type="entry name" value="GTPase Der"/>
    <property type="match status" value="1"/>
</dbReference>
<dbReference type="HAMAP" id="MF_00195">
    <property type="entry name" value="GTPase_Der"/>
    <property type="match status" value="1"/>
</dbReference>
<dbReference type="InterPro" id="IPR003593">
    <property type="entry name" value="AAA+_ATPase"/>
</dbReference>
<dbReference type="NCBIfam" id="TIGR00231">
    <property type="entry name" value="small_GTP"/>
    <property type="match status" value="2"/>
</dbReference>
<feature type="binding site" evidence="8">
    <location>
        <begin position="13"/>
        <end position="20"/>
    </location>
    <ligand>
        <name>GTP</name>
        <dbReference type="ChEBI" id="CHEBI:37565"/>
        <label>1</label>
    </ligand>
</feature>
<feature type="compositionally biased region" description="Basic residues" evidence="11">
    <location>
        <begin position="454"/>
        <end position="471"/>
    </location>
</feature>
<dbReference type="PROSITE" id="PS51712">
    <property type="entry name" value="G_ENGA"/>
    <property type="match status" value="1"/>
</dbReference>
<comment type="similarity">
    <text evidence="1 8 9 10">Belongs to the TRAFAC class TrmE-Era-EngA-EngB-Septin-like GTPase superfamily. EngA (Der) GTPase family.</text>
</comment>
<evidence type="ECO:0000256" key="6">
    <source>
        <dbReference type="ARBA" id="ARBA00023134"/>
    </source>
</evidence>
<gene>
    <name evidence="8 13" type="primary">der</name>
    <name evidence="13" type="ORF">G3I74_03700</name>
</gene>
<dbReference type="InterPro" id="IPR015946">
    <property type="entry name" value="KH_dom-like_a/b"/>
</dbReference>
<evidence type="ECO:0000256" key="9">
    <source>
        <dbReference type="PROSITE-ProRule" id="PRU01049"/>
    </source>
</evidence>
<dbReference type="SUPFAM" id="SSF52540">
    <property type="entry name" value="P-loop containing nucleoside triphosphate hydrolases"/>
    <property type="match status" value="2"/>
</dbReference>
<organism evidence="13 14">
    <name type="scientific">Wenzhouxiangella limi</name>
    <dbReference type="NCBI Taxonomy" id="2707351"/>
    <lineage>
        <taxon>Bacteria</taxon>
        <taxon>Pseudomonadati</taxon>
        <taxon>Pseudomonadota</taxon>
        <taxon>Gammaproteobacteria</taxon>
        <taxon>Chromatiales</taxon>
        <taxon>Wenzhouxiangellaceae</taxon>
        <taxon>Wenzhouxiangella</taxon>
    </lineage>
</organism>
<evidence type="ECO:0000256" key="7">
    <source>
        <dbReference type="ARBA" id="ARBA00032345"/>
    </source>
</evidence>
<evidence type="ECO:0000256" key="10">
    <source>
        <dbReference type="RuleBase" id="RU004481"/>
    </source>
</evidence>
<dbReference type="CDD" id="cd01894">
    <property type="entry name" value="EngA1"/>
    <property type="match status" value="1"/>
</dbReference>
<dbReference type="AlphaFoldDB" id="A0A845UY80"/>
<evidence type="ECO:0000256" key="5">
    <source>
        <dbReference type="ARBA" id="ARBA00022741"/>
    </source>
</evidence>
<feature type="domain" description="EngA-type G" evidence="12">
    <location>
        <begin position="181"/>
        <end position="354"/>
    </location>
</feature>
<dbReference type="CDD" id="cd01895">
    <property type="entry name" value="EngA2"/>
    <property type="match status" value="1"/>
</dbReference>
<dbReference type="PIRSF" id="PIRSF006485">
    <property type="entry name" value="GTP-binding_EngA"/>
    <property type="match status" value="1"/>
</dbReference>
<dbReference type="PANTHER" id="PTHR43834">
    <property type="entry name" value="GTPASE DER"/>
    <property type="match status" value="1"/>
</dbReference>
<dbReference type="SMART" id="SM00382">
    <property type="entry name" value="AAA"/>
    <property type="match status" value="2"/>
</dbReference>
<evidence type="ECO:0000313" key="14">
    <source>
        <dbReference type="Proteomes" id="UP000484885"/>
    </source>
</evidence>
<evidence type="ECO:0000256" key="8">
    <source>
        <dbReference type="HAMAP-Rule" id="MF_00195"/>
    </source>
</evidence>
<protein>
    <recommendedName>
        <fullName evidence="2 8">GTPase Der</fullName>
    </recommendedName>
    <alternativeName>
        <fullName evidence="7 8">GTP-binding protein EngA</fullName>
    </alternativeName>
</protein>
<keyword evidence="6 8" id="KW-0342">GTP-binding</keyword>
<keyword evidence="5 8" id="KW-0547">Nucleotide-binding</keyword>
<dbReference type="GO" id="GO:0043022">
    <property type="term" value="F:ribosome binding"/>
    <property type="evidence" value="ECO:0007669"/>
    <property type="project" value="TreeGrafter"/>
</dbReference>
<dbReference type="GO" id="GO:0005525">
    <property type="term" value="F:GTP binding"/>
    <property type="evidence" value="ECO:0007669"/>
    <property type="project" value="UniProtKB-UniRule"/>
</dbReference>
<keyword evidence="14" id="KW-1185">Reference proteome</keyword>
<dbReference type="GO" id="GO:0042254">
    <property type="term" value="P:ribosome biogenesis"/>
    <property type="evidence" value="ECO:0007669"/>
    <property type="project" value="UniProtKB-KW"/>
</dbReference>
<evidence type="ECO:0000256" key="1">
    <source>
        <dbReference type="ARBA" id="ARBA00008279"/>
    </source>
</evidence>
<evidence type="ECO:0000259" key="12">
    <source>
        <dbReference type="PROSITE" id="PS51712"/>
    </source>
</evidence>
<dbReference type="InterPro" id="IPR027417">
    <property type="entry name" value="P-loop_NTPase"/>
</dbReference>
<feature type="binding site" evidence="8">
    <location>
        <begin position="234"/>
        <end position="238"/>
    </location>
    <ligand>
        <name>GTP</name>
        <dbReference type="ChEBI" id="CHEBI:37565"/>
        <label>2</label>
    </ligand>
</feature>
<dbReference type="InterPro" id="IPR016484">
    <property type="entry name" value="GTPase_Der"/>
</dbReference>
<comment type="function">
    <text evidence="8 10">GTPase that plays an essential role in the late steps of ribosome biogenesis.</text>
</comment>
<dbReference type="NCBIfam" id="TIGR03594">
    <property type="entry name" value="GTPase_EngA"/>
    <property type="match status" value="1"/>
</dbReference>
<proteinExistence type="inferred from homology"/>
<dbReference type="Gene3D" id="3.40.50.300">
    <property type="entry name" value="P-loop containing nucleotide triphosphate hydrolases"/>
    <property type="match status" value="2"/>
</dbReference>
<feature type="region of interest" description="Disordered" evidence="11">
    <location>
        <begin position="440"/>
        <end position="471"/>
    </location>
</feature>
<sequence length="471" mass="50690">MSTDGLPVVAIVGRPNVGKSTLFNGLTRTRNALVADLPGVTRDRIYGRAELQARPVLLIDTGGLEAAGDDVGTGRERQTRLAVAEADLVVLLTDARAGVVPADAEIAAWLRTLDKPLVHAVNKIDGLDEDAVLAESLTLGIHPYCLISASHRRGLDHLSGVISGGLPKAAEEAEAAPVEGIHLALIGRPNTGKSTLLNRFLGEERALATPVAGTTRDPIHARVERDGQKFHLVDTAGMRRRPGSHEGIERFSTIKAMQAMERAGVVVLMMDSTEGITDQDARLAGHVVEAGRGLVLALNKWDGLGESQRKTVLIEVGERLQFARHAPVVTLSALHGSGLGELTGAVVHVHRRASTDLPTPALTRALRAAVEAHPPPGGKGGSAKLRYAHAGGLFPTRVVIHGNRTAQLPTQYRRYLINAFRRAFDLTGVAVELVLKDSDNPYAGRRNTLTPRQLQKRKRLRSFTRKNRRRG</sequence>
<dbReference type="PANTHER" id="PTHR43834:SF6">
    <property type="entry name" value="GTPASE DER"/>
    <property type="match status" value="1"/>
</dbReference>
<feature type="binding site" evidence="8">
    <location>
        <begin position="60"/>
        <end position="64"/>
    </location>
    <ligand>
        <name>GTP</name>
        <dbReference type="ChEBI" id="CHEBI:37565"/>
        <label>1</label>
    </ligand>
</feature>
<keyword evidence="3 8" id="KW-0690">Ribosome biogenesis</keyword>
<accession>A0A845UY80</accession>
<feature type="binding site" evidence="8">
    <location>
        <begin position="122"/>
        <end position="125"/>
    </location>
    <ligand>
        <name>GTP</name>
        <dbReference type="ChEBI" id="CHEBI:37565"/>
        <label>1</label>
    </ligand>
</feature>